<evidence type="ECO:0000313" key="2">
    <source>
        <dbReference type="EMBL" id="MBB4657789.1"/>
    </source>
</evidence>
<dbReference type="EMBL" id="JACHOB010000001">
    <property type="protein sequence ID" value="MBB4657789.1"/>
    <property type="molecule type" value="Genomic_DNA"/>
</dbReference>
<dbReference type="PANTHER" id="PTHR43737">
    <property type="entry name" value="BLL7424 PROTEIN"/>
    <property type="match status" value="1"/>
</dbReference>
<evidence type="ECO:0000256" key="1">
    <source>
        <dbReference type="SAM" id="SignalP"/>
    </source>
</evidence>
<evidence type="ECO:0000313" key="3">
    <source>
        <dbReference type="Proteomes" id="UP000563524"/>
    </source>
</evidence>
<organism evidence="2 3">
    <name type="scientific">Parvularcula dongshanensis</name>
    <dbReference type="NCBI Taxonomy" id="1173995"/>
    <lineage>
        <taxon>Bacteria</taxon>
        <taxon>Pseudomonadati</taxon>
        <taxon>Pseudomonadota</taxon>
        <taxon>Alphaproteobacteria</taxon>
        <taxon>Parvularculales</taxon>
        <taxon>Parvularculaceae</taxon>
        <taxon>Parvularcula</taxon>
    </lineage>
</organism>
<accession>A0A840HYY7</accession>
<dbReference type="PROSITE" id="PS51318">
    <property type="entry name" value="TAT"/>
    <property type="match status" value="1"/>
</dbReference>
<protein>
    <submittedName>
        <fullName evidence="2">Uncharacterized protein (DUF1501 family)</fullName>
    </submittedName>
</protein>
<keyword evidence="3" id="KW-1185">Reference proteome</keyword>
<feature type="signal peptide" evidence="1">
    <location>
        <begin position="1"/>
        <end position="31"/>
    </location>
</feature>
<dbReference type="RefSeq" id="WP_183815164.1">
    <property type="nucleotide sequence ID" value="NZ_JACHOB010000001.1"/>
</dbReference>
<comment type="caution">
    <text evidence="2">The sequence shown here is derived from an EMBL/GenBank/DDBJ whole genome shotgun (WGS) entry which is preliminary data.</text>
</comment>
<dbReference type="PANTHER" id="PTHR43737:SF1">
    <property type="entry name" value="DUF1501 DOMAIN-CONTAINING PROTEIN"/>
    <property type="match status" value="1"/>
</dbReference>
<dbReference type="InterPro" id="IPR006311">
    <property type="entry name" value="TAT_signal"/>
</dbReference>
<name>A0A840HYY7_9PROT</name>
<keyword evidence="1" id="KW-0732">Signal</keyword>
<gene>
    <name evidence="2" type="ORF">GGQ59_000289</name>
</gene>
<sequence length="452" mass="48489">MTTRRDFLRQSLAFGGAGIALSSLSGMSALAQTGSGYKALVCVYLDGGMDGHDTVIPSDAEGYAEWAGHRKLLLETYTDGSRKREALQSLSAQGDGRSFGMPTQMDSLASLYREGNLAVVANVGPLEAYCTRADTEAKRVPLPKRLMSHNDQDAIWHSCQIEGAKSGWGGRMSDIVGDASSPYAAISLFRNPTFLSGNKTRPFQVPTGEIPRVYGMWDRAFGSEELPSILEEHFTASAAGMDSLLASDYMAAHRLAVEATASLSEMAKGDLTGDEIATGDNDLSAQLAMVAKIISMRAELGLSRQVFFVRAGGYDTHSGQAEKLASLQSQLSAAMSRFYAWTESQGVADSVTTFTTAEFGRTLIPNASGTDHGWGNHHLVMGGAVRGGRIVGTIPPSVEKHQYDFGRGRLIPTISTEQYAGALGRWFGLSEGQLADVLPRYGRFDPNAVTLF</sequence>
<proteinExistence type="predicted"/>
<dbReference type="InterPro" id="IPR010869">
    <property type="entry name" value="DUF1501"/>
</dbReference>
<feature type="chain" id="PRO_5032640871" evidence="1">
    <location>
        <begin position="32"/>
        <end position="452"/>
    </location>
</feature>
<dbReference type="AlphaFoldDB" id="A0A840HYY7"/>
<dbReference type="Pfam" id="PF07394">
    <property type="entry name" value="DUF1501"/>
    <property type="match status" value="1"/>
</dbReference>
<reference evidence="2 3" key="1">
    <citation type="submission" date="2020-08" db="EMBL/GenBank/DDBJ databases">
        <title>Genomic Encyclopedia of Type Strains, Phase IV (KMG-IV): sequencing the most valuable type-strain genomes for metagenomic binning, comparative biology and taxonomic classification.</title>
        <authorList>
            <person name="Goeker M."/>
        </authorList>
    </citation>
    <scope>NUCLEOTIDE SEQUENCE [LARGE SCALE GENOMIC DNA]</scope>
    <source>
        <strain evidence="2 3">DSM 102850</strain>
    </source>
</reference>
<dbReference type="Proteomes" id="UP000563524">
    <property type="component" value="Unassembled WGS sequence"/>
</dbReference>